<name>A0A8B8BH17_CRAVI</name>
<dbReference type="Gene3D" id="2.130.10.10">
    <property type="entry name" value="YVTN repeat-like/Quinoprotein amine dehydrogenase"/>
    <property type="match status" value="1"/>
</dbReference>
<dbReference type="OrthoDB" id="6158403at2759"/>
<evidence type="ECO:0000313" key="2">
    <source>
        <dbReference type="Proteomes" id="UP000694844"/>
    </source>
</evidence>
<dbReference type="KEGG" id="cvn:111110370"/>
<proteinExistence type="predicted"/>
<reference evidence="2" key="1">
    <citation type="submission" date="2024-06" db="UniProtKB">
        <authorList>
            <consortium name="RefSeq"/>
        </authorList>
    </citation>
    <scope>NUCLEOTIDE SEQUENCE [LARGE SCALE GENOMIC DNA]</scope>
</reference>
<keyword evidence="2" id="KW-1185">Reference proteome</keyword>
<reference evidence="3" key="2">
    <citation type="submission" date="2025-08" db="UniProtKB">
        <authorList>
            <consortium name="RefSeq"/>
        </authorList>
    </citation>
    <scope>IDENTIFICATION</scope>
    <source>
        <tissue evidence="3">Whole sample</tissue>
    </source>
</reference>
<dbReference type="GeneID" id="111110370"/>
<organism evidence="2 3">
    <name type="scientific">Crassostrea virginica</name>
    <name type="common">Eastern oyster</name>
    <dbReference type="NCBI Taxonomy" id="6565"/>
    <lineage>
        <taxon>Eukaryota</taxon>
        <taxon>Metazoa</taxon>
        <taxon>Spiralia</taxon>
        <taxon>Lophotrochozoa</taxon>
        <taxon>Mollusca</taxon>
        <taxon>Bivalvia</taxon>
        <taxon>Autobranchia</taxon>
        <taxon>Pteriomorphia</taxon>
        <taxon>Ostreida</taxon>
        <taxon>Ostreoidea</taxon>
        <taxon>Ostreidae</taxon>
        <taxon>Crassostrea</taxon>
    </lineage>
</organism>
<gene>
    <name evidence="3" type="primary">LOC111110370</name>
</gene>
<dbReference type="InterPro" id="IPR015943">
    <property type="entry name" value="WD40/YVTN_repeat-like_dom_sf"/>
</dbReference>
<protein>
    <submittedName>
        <fullName evidence="3">Uncharacterized protein LOC111110370</fullName>
    </submittedName>
</protein>
<evidence type="ECO:0000256" key="1">
    <source>
        <dbReference type="SAM" id="MobiDB-lite"/>
    </source>
</evidence>
<dbReference type="RefSeq" id="XP_022302558.1">
    <property type="nucleotide sequence ID" value="XM_022446850.1"/>
</dbReference>
<feature type="compositionally biased region" description="Polar residues" evidence="1">
    <location>
        <begin position="1"/>
        <end position="14"/>
    </location>
</feature>
<dbReference type="InterPro" id="IPR011047">
    <property type="entry name" value="Quinoprotein_ADH-like_sf"/>
</dbReference>
<dbReference type="AlphaFoldDB" id="A0A8B8BH17"/>
<feature type="region of interest" description="Disordered" evidence="1">
    <location>
        <begin position="1"/>
        <end position="87"/>
    </location>
</feature>
<feature type="compositionally biased region" description="Basic and acidic residues" evidence="1">
    <location>
        <begin position="44"/>
        <end position="60"/>
    </location>
</feature>
<evidence type="ECO:0000313" key="3">
    <source>
        <dbReference type="RefSeq" id="XP_022302558.1"/>
    </source>
</evidence>
<dbReference type="SUPFAM" id="SSF50998">
    <property type="entry name" value="Quinoprotein alcohol dehydrogenase-like"/>
    <property type="match status" value="1"/>
</dbReference>
<dbReference type="Proteomes" id="UP000694844">
    <property type="component" value="Chromosome 1"/>
</dbReference>
<sequence length="354" mass="39701">MPNSPSKSKTNAVSSKELAENLPKVCKSRETRRTTKPSGSSLKRKMEIKSPMEGDTKGDARSCNTPKTKSRKTSFKKMTVPKTKTSSNQENFSKMFLKKLEIIAHIDKDKRGSIHAISVTNDNLVWVNYLQSHVKLFDASGNVLRSVSLEQPPVFNCCTPTGDLLFTQGYASGSRAEVMMVPREGTLEYWLICLLTPEICVEYFVKKKDIRRMLGISSGKYFVIKLDMNGEVEETYETMPQTSINHIVSHHGTLYAIGTNDFSLLPLEDDKVFTRDISKVGSSKVYSASTSIDHHDNVIMGSESQIHVTDPSLQCLHKIRSDISDSILSTAVDHLNQLWIGTRDGHLYISKYLK</sequence>
<accession>A0A8B8BH17</accession>